<dbReference type="Gene3D" id="3.40.50.150">
    <property type="entry name" value="Vaccinia Virus protein VP39"/>
    <property type="match status" value="1"/>
</dbReference>
<accession>A0A2T1M2S6</accession>
<keyword evidence="3 6" id="KW-0808">Transferase</keyword>
<reference evidence="6 7" key="2">
    <citation type="submission" date="2018-03" db="EMBL/GenBank/DDBJ databases">
        <authorList>
            <person name="Keele B.F."/>
        </authorList>
    </citation>
    <scope>NUCLEOTIDE SEQUENCE [LARGE SCALE GENOMIC DNA]</scope>
    <source>
        <strain evidence="6 7">CCALA 016</strain>
    </source>
</reference>
<evidence type="ECO:0000256" key="1">
    <source>
        <dbReference type="ARBA" id="ARBA00010815"/>
    </source>
</evidence>
<dbReference type="GO" id="GO:0032259">
    <property type="term" value="P:methylation"/>
    <property type="evidence" value="ECO:0007669"/>
    <property type="project" value="UniProtKB-KW"/>
</dbReference>
<comment type="caution">
    <text evidence="6">The sequence shown here is derived from an EMBL/GenBank/DDBJ whole genome shotgun (WGS) entry which is preliminary data.</text>
</comment>
<protein>
    <submittedName>
        <fullName evidence="6">SAM-dependent methyltransferase</fullName>
    </submittedName>
</protein>
<dbReference type="OrthoDB" id="9782855at2"/>
<name>A0A2T1M2S6_9CHRO</name>
<keyword evidence="2 6" id="KW-0489">Methyltransferase</keyword>
<proteinExistence type="inferred from homology"/>
<dbReference type="Proteomes" id="UP000239001">
    <property type="component" value="Unassembled WGS sequence"/>
</dbReference>
<dbReference type="Pfam" id="PF02353">
    <property type="entry name" value="CMAS"/>
    <property type="match status" value="1"/>
</dbReference>
<dbReference type="EMBL" id="PXOH01000002">
    <property type="protein sequence ID" value="PSF39060.1"/>
    <property type="molecule type" value="Genomic_DNA"/>
</dbReference>
<comment type="similarity">
    <text evidence="1">Belongs to the CFA/CMAS family.</text>
</comment>
<dbReference type="GO" id="GO:0006629">
    <property type="term" value="P:lipid metabolic process"/>
    <property type="evidence" value="ECO:0007669"/>
    <property type="project" value="UniProtKB-KW"/>
</dbReference>
<dbReference type="InterPro" id="IPR029063">
    <property type="entry name" value="SAM-dependent_MTases_sf"/>
</dbReference>
<dbReference type="PANTHER" id="PTHR43667">
    <property type="entry name" value="CYCLOPROPANE-FATTY-ACYL-PHOSPHOLIPID SYNTHASE"/>
    <property type="match status" value="1"/>
</dbReference>
<evidence type="ECO:0000313" key="7">
    <source>
        <dbReference type="Proteomes" id="UP000239001"/>
    </source>
</evidence>
<dbReference type="RefSeq" id="WP_106455424.1">
    <property type="nucleotide sequence ID" value="NZ_PXOH01000002.1"/>
</dbReference>
<keyword evidence="5" id="KW-0443">Lipid metabolism</keyword>
<evidence type="ECO:0000256" key="3">
    <source>
        <dbReference type="ARBA" id="ARBA00022679"/>
    </source>
</evidence>
<evidence type="ECO:0000313" key="6">
    <source>
        <dbReference type="EMBL" id="PSF39060.1"/>
    </source>
</evidence>
<evidence type="ECO:0000256" key="5">
    <source>
        <dbReference type="ARBA" id="ARBA00023098"/>
    </source>
</evidence>
<dbReference type="PANTHER" id="PTHR43667:SF1">
    <property type="entry name" value="CYCLOPROPANE-FATTY-ACYL-PHOSPHOLIPID SYNTHASE"/>
    <property type="match status" value="1"/>
</dbReference>
<dbReference type="CDD" id="cd02440">
    <property type="entry name" value="AdoMet_MTases"/>
    <property type="match status" value="1"/>
</dbReference>
<dbReference type="GO" id="GO:0008168">
    <property type="term" value="F:methyltransferase activity"/>
    <property type="evidence" value="ECO:0007669"/>
    <property type="project" value="UniProtKB-KW"/>
</dbReference>
<dbReference type="InterPro" id="IPR050723">
    <property type="entry name" value="CFA/CMAS"/>
</dbReference>
<dbReference type="SUPFAM" id="SSF53335">
    <property type="entry name" value="S-adenosyl-L-methionine-dependent methyltransferases"/>
    <property type="match status" value="1"/>
</dbReference>
<keyword evidence="7" id="KW-1185">Reference proteome</keyword>
<evidence type="ECO:0000256" key="4">
    <source>
        <dbReference type="ARBA" id="ARBA00022691"/>
    </source>
</evidence>
<gene>
    <name evidence="6" type="ORF">C7H19_03130</name>
</gene>
<organism evidence="6 7">
    <name type="scientific">Aphanothece hegewaldii CCALA 016</name>
    <dbReference type="NCBI Taxonomy" id="2107694"/>
    <lineage>
        <taxon>Bacteria</taxon>
        <taxon>Bacillati</taxon>
        <taxon>Cyanobacteriota</taxon>
        <taxon>Cyanophyceae</taxon>
        <taxon>Oscillatoriophycideae</taxon>
        <taxon>Chroococcales</taxon>
        <taxon>Aphanothecaceae</taxon>
        <taxon>Aphanothece</taxon>
    </lineage>
</organism>
<evidence type="ECO:0000256" key="2">
    <source>
        <dbReference type="ARBA" id="ARBA00022603"/>
    </source>
</evidence>
<keyword evidence="4" id="KW-0949">S-adenosyl-L-methionine</keyword>
<reference evidence="6 7" key="1">
    <citation type="submission" date="2018-03" db="EMBL/GenBank/DDBJ databases">
        <title>The ancient ancestry and fast evolution of plastids.</title>
        <authorList>
            <person name="Moore K.R."/>
            <person name="Magnabosco C."/>
            <person name="Momper L."/>
            <person name="Gold D.A."/>
            <person name="Bosak T."/>
            <person name="Fournier G.P."/>
        </authorList>
    </citation>
    <scope>NUCLEOTIDE SEQUENCE [LARGE SCALE GENOMIC DNA]</scope>
    <source>
        <strain evidence="6 7">CCALA 016</strain>
    </source>
</reference>
<dbReference type="AlphaFoldDB" id="A0A2T1M2S6"/>
<sequence>MNLRLPLSQDYLNSATTSNIPHSAIALSNKLQMAVSEAYINGLEIPDFLVLNTLKPLISLIYQHFSFLLVIDDWILQESEVLAENSKELMRVQYNLPTELFRLMLTENKLIYPKYTVALWEKEATTLIEAQQAMLDDVIQKAGITDGDEILDLGCGWGSASNYILSKFPNVRVTALNLSQTQCDYMRQKMQEPDSYLSSGRFTLIEEDFNTVQLANQFDRIIAIGLFEHIGNLTQAWQKIAKFLKKEGKVFYHIISFKLPHNGTSPFIDKYIFPRMRVWRYEEPFAPKRDLKVINHWYLNGYNYAKTLRFWLKNFDDHQTQLQNLDYGMEYQKFRRMWRLYLLWCIAYFEANEGKVLGNAQYLMEPV</sequence>